<evidence type="ECO:0000313" key="2">
    <source>
        <dbReference type="Proteomes" id="UP000314294"/>
    </source>
</evidence>
<comment type="caution">
    <text evidence="1">The sequence shown here is derived from an EMBL/GenBank/DDBJ whole genome shotgun (WGS) entry which is preliminary data.</text>
</comment>
<reference evidence="1 2" key="1">
    <citation type="submission" date="2019-03" db="EMBL/GenBank/DDBJ databases">
        <title>First draft genome of Liparis tanakae, snailfish: a comprehensive survey of snailfish specific genes.</title>
        <authorList>
            <person name="Kim W."/>
            <person name="Song I."/>
            <person name="Jeong J.-H."/>
            <person name="Kim D."/>
            <person name="Kim S."/>
            <person name="Ryu S."/>
            <person name="Song J.Y."/>
            <person name="Lee S.K."/>
        </authorList>
    </citation>
    <scope>NUCLEOTIDE SEQUENCE [LARGE SCALE GENOMIC DNA]</scope>
    <source>
        <tissue evidence="1">Muscle</tissue>
    </source>
</reference>
<evidence type="ECO:0000313" key="1">
    <source>
        <dbReference type="EMBL" id="TNN85930.1"/>
    </source>
</evidence>
<accession>A0A4Z2J716</accession>
<gene>
    <name evidence="1" type="ORF">EYF80_003774</name>
</gene>
<name>A0A4Z2J716_9TELE</name>
<protein>
    <submittedName>
        <fullName evidence="1">Uncharacterized protein</fullName>
    </submittedName>
</protein>
<proteinExistence type="predicted"/>
<sequence>MPVIGRRAPSFLSQETLAPVSVPVTVKPWHQLPRLLAVGKKSFKHASVKWFSWRRLILLVGQRAKATVVNTIFGYPLPQAKSKAVILKALCDT</sequence>
<dbReference type="AlphaFoldDB" id="A0A4Z2J716"/>
<keyword evidence="2" id="KW-1185">Reference proteome</keyword>
<dbReference type="EMBL" id="SRLO01000018">
    <property type="protein sequence ID" value="TNN85930.1"/>
    <property type="molecule type" value="Genomic_DNA"/>
</dbReference>
<dbReference type="Proteomes" id="UP000314294">
    <property type="component" value="Unassembled WGS sequence"/>
</dbReference>
<organism evidence="1 2">
    <name type="scientific">Liparis tanakae</name>
    <name type="common">Tanaka's snailfish</name>
    <dbReference type="NCBI Taxonomy" id="230148"/>
    <lineage>
        <taxon>Eukaryota</taxon>
        <taxon>Metazoa</taxon>
        <taxon>Chordata</taxon>
        <taxon>Craniata</taxon>
        <taxon>Vertebrata</taxon>
        <taxon>Euteleostomi</taxon>
        <taxon>Actinopterygii</taxon>
        <taxon>Neopterygii</taxon>
        <taxon>Teleostei</taxon>
        <taxon>Neoteleostei</taxon>
        <taxon>Acanthomorphata</taxon>
        <taxon>Eupercaria</taxon>
        <taxon>Perciformes</taxon>
        <taxon>Cottioidei</taxon>
        <taxon>Cottales</taxon>
        <taxon>Liparidae</taxon>
        <taxon>Liparis</taxon>
    </lineage>
</organism>